<dbReference type="OrthoDB" id="3258866at2759"/>
<gene>
    <name evidence="2" type="ORF">BOTBODRAFT_39037</name>
</gene>
<dbReference type="AlphaFoldDB" id="A0A067LV42"/>
<keyword evidence="3" id="KW-1185">Reference proteome</keyword>
<proteinExistence type="predicted"/>
<evidence type="ECO:0000256" key="1">
    <source>
        <dbReference type="SAM" id="MobiDB-lite"/>
    </source>
</evidence>
<dbReference type="Proteomes" id="UP000027195">
    <property type="component" value="Unassembled WGS sequence"/>
</dbReference>
<dbReference type="HOGENOM" id="CLU_1327246_0_0_1"/>
<reference evidence="3" key="1">
    <citation type="journal article" date="2014" name="Proc. Natl. Acad. Sci. U.S.A.">
        <title>Extensive sampling of basidiomycete genomes demonstrates inadequacy of the white-rot/brown-rot paradigm for wood decay fungi.</title>
        <authorList>
            <person name="Riley R."/>
            <person name="Salamov A.A."/>
            <person name="Brown D.W."/>
            <person name="Nagy L.G."/>
            <person name="Floudas D."/>
            <person name="Held B.W."/>
            <person name="Levasseur A."/>
            <person name="Lombard V."/>
            <person name="Morin E."/>
            <person name="Otillar R."/>
            <person name="Lindquist E.A."/>
            <person name="Sun H."/>
            <person name="LaButti K.M."/>
            <person name="Schmutz J."/>
            <person name="Jabbour D."/>
            <person name="Luo H."/>
            <person name="Baker S.E."/>
            <person name="Pisabarro A.G."/>
            <person name="Walton J.D."/>
            <person name="Blanchette R.A."/>
            <person name="Henrissat B."/>
            <person name="Martin F."/>
            <person name="Cullen D."/>
            <person name="Hibbett D.S."/>
            <person name="Grigoriev I.V."/>
        </authorList>
    </citation>
    <scope>NUCLEOTIDE SEQUENCE [LARGE SCALE GENOMIC DNA]</scope>
    <source>
        <strain evidence="3">FD-172 SS1</strain>
    </source>
</reference>
<protein>
    <submittedName>
        <fullName evidence="2">Uncharacterized protein</fullName>
    </submittedName>
</protein>
<sequence>MPCSQPSLTRPFNVLSPATMTAFSFLQSIFSCCFRSPEKQRDILDDIEDRESLIPSFDSDPLAVQRRNVEIYRSIVVAADGKMVDVQAARPFILRSSHPQTSQQAHSPSRTPSPRPSLESGDISMESEDRQVGPRMQVYMVDSRVGRGRKHGRGRERGQSEDVDEVDRPEVRPLNNADRELIMSLSSDFRKALDDGFRIRDPGQIVVHWETT</sequence>
<accession>A0A067LV42</accession>
<feature type="region of interest" description="Disordered" evidence="1">
    <location>
        <begin position="96"/>
        <end position="172"/>
    </location>
</feature>
<dbReference type="InParanoid" id="A0A067LV42"/>
<feature type="compositionally biased region" description="Polar residues" evidence="1">
    <location>
        <begin position="97"/>
        <end position="106"/>
    </location>
</feature>
<evidence type="ECO:0000313" key="3">
    <source>
        <dbReference type="Proteomes" id="UP000027195"/>
    </source>
</evidence>
<name>A0A067LV42_BOTB1</name>
<evidence type="ECO:0000313" key="2">
    <source>
        <dbReference type="EMBL" id="KDQ07203.1"/>
    </source>
</evidence>
<feature type="compositionally biased region" description="Basic and acidic residues" evidence="1">
    <location>
        <begin position="155"/>
        <end position="172"/>
    </location>
</feature>
<organism evidence="2 3">
    <name type="scientific">Botryobasidium botryosum (strain FD-172 SS1)</name>
    <dbReference type="NCBI Taxonomy" id="930990"/>
    <lineage>
        <taxon>Eukaryota</taxon>
        <taxon>Fungi</taxon>
        <taxon>Dikarya</taxon>
        <taxon>Basidiomycota</taxon>
        <taxon>Agaricomycotina</taxon>
        <taxon>Agaricomycetes</taxon>
        <taxon>Cantharellales</taxon>
        <taxon>Botryobasidiaceae</taxon>
        <taxon>Botryobasidium</taxon>
    </lineage>
</organism>
<dbReference type="EMBL" id="KL198113">
    <property type="protein sequence ID" value="KDQ07203.1"/>
    <property type="molecule type" value="Genomic_DNA"/>
</dbReference>